<dbReference type="PANTHER" id="PTHR37460:SF1">
    <property type="entry name" value="ENDONUCLEASE III"/>
    <property type="match status" value="1"/>
</dbReference>
<dbReference type="PATRIC" id="fig|1267766.3.peg.1373"/>
<keyword evidence="2" id="KW-1185">Reference proteome</keyword>
<dbReference type="PANTHER" id="PTHR37460">
    <property type="entry name" value="ENDONUCLEASE III"/>
    <property type="match status" value="1"/>
</dbReference>
<sequence>MPGVMISPARFAHLLQRQFPAAITTGPDGLDALQSAKGAYLLAIRLARPVIAFPGGADCMLAPGWYAYAGSANGPGGIKARLARHFRAEKKPHWHVDRLTLAAERMFALAFPGGKECAIIVALLGDTHFAVIAPGFGSSDCRQCPAHLLRFDAHPPRG</sequence>
<name>A0A0F7KTE8_9SPHN</name>
<reference evidence="1" key="1">
    <citation type="submission" date="2015-05" db="EMBL/GenBank/DDBJ databases">
        <title>The complete genome of Altererythrobacter atlanticus strain 26DY36.</title>
        <authorList>
            <person name="Wu Y.-H."/>
            <person name="Cheng H."/>
            <person name="Wu X.-W."/>
        </authorList>
    </citation>
    <scope>NUCLEOTIDE SEQUENCE [LARGE SCALE GENOMIC DNA]</scope>
    <source>
        <strain evidence="1">26DY36</strain>
    </source>
</reference>
<gene>
    <name evidence="1" type="ORF">WYH_01365</name>
</gene>
<dbReference type="Pfam" id="PF01986">
    <property type="entry name" value="DUF123"/>
    <property type="match status" value="1"/>
</dbReference>
<dbReference type="STRING" id="1267766.WYH_01365"/>
<proteinExistence type="predicted"/>
<evidence type="ECO:0000313" key="2">
    <source>
        <dbReference type="Proteomes" id="UP000034392"/>
    </source>
</evidence>
<protein>
    <recommendedName>
        <fullName evidence="3">GIY-YIG domain-containing protein</fullName>
    </recommendedName>
</protein>
<evidence type="ECO:0008006" key="3">
    <source>
        <dbReference type="Google" id="ProtNLM"/>
    </source>
</evidence>
<dbReference type="Proteomes" id="UP000034392">
    <property type="component" value="Chromosome"/>
</dbReference>
<organism evidence="1 2">
    <name type="scientific">Croceibacterium atlanticum</name>
    <dbReference type="NCBI Taxonomy" id="1267766"/>
    <lineage>
        <taxon>Bacteria</taxon>
        <taxon>Pseudomonadati</taxon>
        <taxon>Pseudomonadota</taxon>
        <taxon>Alphaproteobacteria</taxon>
        <taxon>Sphingomonadales</taxon>
        <taxon>Erythrobacteraceae</taxon>
        <taxon>Croceibacterium</taxon>
    </lineage>
</organism>
<dbReference type="EMBL" id="CP011452">
    <property type="protein sequence ID" value="AKH42406.1"/>
    <property type="molecule type" value="Genomic_DNA"/>
</dbReference>
<evidence type="ECO:0000313" key="1">
    <source>
        <dbReference type="EMBL" id="AKH42406.1"/>
    </source>
</evidence>
<dbReference type="KEGG" id="aay:WYH_01365"/>
<dbReference type="InterPro" id="IPR002837">
    <property type="entry name" value="DUF123"/>
</dbReference>
<accession>A0A0F7KTE8</accession>
<dbReference type="CDD" id="cd10441">
    <property type="entry name" value="GIY-YIG_COG1833"/>
    <property type="match status" value="1"/>
</dbReference>
<dbReference type="AlphaFoldDB" id="A0A0F7KTE8"/>